<comment type="subcellular location">
    <subcellularLocation>
        <location evidence="1">Membrane</location>
        <topology evidence="1">Single-pass type I membrane protein</topology>
    </subcellularLocation>
</comment>
<comment type="caution">
    <text evidence="16">The sequence shown here is derived from an EMBL/GenBank/DDBJ whole genome shotgun (WGS) entry which is preliminary data.</text>
</comment>
<evidence type="ECO:0000313" key="16">
    <source>
        <dbReference type="EMBL" id="MBN3289250.1"/>
    </source>
</evidence>
<dbReference type="InterPro" id="IPR026307">
    <property type="entry name" value="TMEM132"/>
</dbReference>
<comment type="similarity">
    <text evidence="2">Belongs to the TMEM132 family.</text>
</comment>
<evidence type="ECO:0000259" key="15">
    <source>
        <dbReference type="Pfam" id="PF23487"/>
    </source>
</evidence>
<sequence length="1092" mass="121104">MEKLFFSLGWVRHLFVAVNLLLTTVVGRGVESKSIADNQQRFSSLPTYLPVTYQIQNADSSFFLKEAGQELMKNSSLQSRTEPFFIHLAQSVPIVNSSYNNISVEASVPLEMLQSSQRLLGDSSQLTFNWKIRAHIVDDKVYFVRPRVQILFYLAGKSWSNSDVPDKLPCINVYAFRETQEVRTSCRLQGNPGLCVTELELLTAWFGPPLVVPGRKKTAEQWEGTSVQLYYTVQPLDGTNDCAMEDPRKGNAIHPGQDETMPSMQRIGSVYLFHTKESPKFTELRLDENILVQVPPSPVRQGDVVRFGIGVGSTTTVDQFTIRAKFQEGMNFLSLKPNTAGLWDVKQEMGTGRSAISLFCQKKSASSGNRVEGPFLEVMQIEFEVDNFSNGLSSHPVTWQVEYQGINTAPAEKISWIHASQKSLTGIVPLAEDAEILNTAILTGKPVAVPVKIVTVQEDGKTAEVNEALQCQSSDEDVIKVSETCDFVLVNGKEMKGRLNVLVNFTYMYLTSWLDITVWVPRLPLQIEVSDAELSQIKGWRVPIVSNKRPTRESDDEDDDEKKGKGCTLQYQHAVVRVLTHFVAEPSDTGGELSYMLSSDWQADITDLVTDFFKVEEPRIAKLQDGRILIGKELGITTIQVLSPLSDSILAEKTVTVLDDKVTITDLGLQLLAGLSLSLQPSTGSNRAILATTTAQELLHAPKQEAIISAWIQFSDGSVTPLNIYESKDFMLSATSLDEAIVTVYQDSFKWPVIIAEGEGQGPLVKVEMVISESCQKSKRKSILAVGNASVRVKFAQGNVDEKGAGAESSKAVNNQEPNGSDRKQHDLSASDIWKYNSAASDREEGAMRKITSTTKTMVTNRSEGGKLSEEEVQLQNIPLDFTNFPAQVDLPGGNPESDLSQAPRGLTDLEIGMYALLGVFCLAILVFLINCITFALKYRHKQVPATEQGNMNHSHDWVWLGNEAELLQHHMDLSPQQDECTTVIDRGEGYEESKFLLNGGCQKNIQGQIHRSAEPGCNGKDLKIEPLNSPTSKRKRVKFTSFATILPDDGGPYTNSILIGNEDDIKWVCQDMDLGQSTEIRSYMERLQDNL</sequence>
<evidence type="ECO:0000259" key="9">
    <source>
        <dbReference type="Pfam" id="PF15705"/>
    </source>
</evidence>
<dbReference type="Pfam" id="PF23487">
    <property type="entry name" value="Ig_TMEM132_6th"/>
    <property type="match status" value="1"/>
</dbReference>
<feature type="domain" description="Transmembrane protein TMEM132 C-terminal" evidence="10">
    <location>
        <begin position="884"/>
        <end position="966"/>
    </location>
</feature>
<organism evidence="16 17">
    <name type="scientific">Polypterus senegalus</name>
    <name type="common">Senegal bichir</name>
    <dbReference type="NCBI Taxonomy" id="55291"/>
    <lineage>
        <taxon>Eukaryota</taxon>
        <taxon>Metazoa</taxon>
        <taxon>Chordata</taxon>
        <taxon>Craniata</taxon>
        <taxon>Vertebrata</taxon>
        <taxon>Euteleostomi</taxon>
        <taxon>Actinopterygii</taxon>
        <taxon>Polypteriformes</taxon>
        <taxon>Polypteridae</taxon>
        <taxon>Polypterus</taxon>
    </lineage>
</organism>
<dbReference type="InterPro" id="IPR031437">
    <property type="entry name" value="Ig_TMEM132_4th"/>
</dbReference>
<evidence type="ECO:0000259" key="11">
    <source>
        <dbReference type="Pfam" id="PF16070"/>
    </source>
</evidence>
<evidence type="ECO:0000256" key="1">
    <source>
        <dbReference type="ARBA" id="ARBA00004479"/>
    </source>
</evidence>
<gene>
    <name evidence="16" type="primary">Tmem132c_2</name>
    <name evidence="16" type="ORF">GTO92_0006957</name>
</gene>
<evidence type="ECO:0000256" key="2">
    <source>
        <dbReference type="ARBA" id="ARBA00006166"/>
    </source>
</evidence>
<evidence type="ECO:0000256" key="7">
    <source>
        <dbReference type="SAM" id="Phobius"/>
    </source>
</evidence>
<evidence type="ECO:0000259" key="13">
    <source>
        <dbReference type="Pfam" id="PF23481"/>
    </source>
</evidence>
<dbReference type="InterPro" id="IPR055421">
    <property type="entry name" value="TMEM132_3rd"/>
</dbReference>
<dbReference type="InterPro" id="IPR031436">
    <property type="entry name" value="TMEM132_C"/>
</dbReference>
<dbReference type="Pfam" id="PF23486">
    <property type="entry name" value="Ig_TMEM132_5th"/>
    <property type="match status" value="1"/>
</dbReference>
<proteinExistence type="inferred from homology"/>
<evidence type="ECO:0000256" key="6">
    <source>
        <dbReference type="SAM" id="MobiDB-lite"/>
    </source>
</evidence>
<dbReference type="InterPro" id="IPR055422">
    <property type="entry name" value="Ig_TMEM132_2nd"/>
</dbReference>
<dbReference type="Proteomes" id="UP001166052">
    <property type="component" value="Unassembled WGS sequence"/>
</dbReference>
<accession>A0ABS2YR62</accession>
<feature type="region of interest" description="Disordered" evidence="6">
    <location>
        <begin position="802"/>
        <end position="828"/>
    </location>
</feature>
<dbReference type="InterPro" id="IPR055424">
    <property type="entry name" value="Ig_TMEM132_6th"/>
</dbReference>
<dbReference type="Pfam" id="PF23481">
    <property type="entry name" value="Ig_TMEM132_2nd"/>
    <property type="match status" value="1"/>
</dbReference>
<keyword evidence="3 7" id="KW-0812">Transmembrane</keyword>
<evidence type="ECO:0000259" key="12">
    <source>
        <dbReference type="Pfam" id="PF23039"/>
    </source>
</evidence>
<name>A0ABS2YR62_POLSE</name>
<evidence type="ECO:0000256" key="5">
    <source>
        <dbReference type="ARBA" id="ARBA00023136"/>
    </source>
</evidence>
<dbReference type="Pfam" id="PF23039">
    <property type="entry name" value="TMEM132_3rd"/>
    <property type="match status" value="1"/>
</dbReference>
<feature type="domain" description="Transmembrane protein TMEM132 N-terminal" evidence="9">
    <location>
        <begin position="51"/>
        <end position="113"/>
    </location>
</feature>
<feature type="non-terminal residue" evidence="16">
    <location>
        <position position="1092"/>
    </location>
</feature>
<evidence type="ECO:0000259" key="14">
    <source>
        <dbReference type="Pfam" id="PF23486"/>
    </source>
</evidence>
<dbReference type="PANTHER" id="PTHR13388:SF28">
    <property type="entry name" value="TRANSMEMBRANE PROTEIN 132C"/>
    <property type="match status" value="1"/>
</dbReference>
<reference evidence="16" key="1">
    <citation type="journal article" date="2021" name="Cell">
        <title>Tracing the genetic footprints of vertebrate landing in non-teleost ray-finned fishes.</title>
        <authorList>
            <person name="Bi X."/>
            <person name="Wang K."/>
            <person name="Yang L."/>
            <person name="Pan H."/>
            <person name="Jiang H."/>
            <person name="Wei Q."/>
            <person name="Fang M."/>
            <person name="Yu H."/>
            <person name="Zhu C."/>
            <person name="Cai Y."/>
            <person name="He Y."/>
            <person name="Gan X."/>
            <person name="Zeng H."/>
            <person name="Yu D."/>
            <person name="Zhu Y."/>
            <person name="Jiang H."/>
            <person name="Qiu Q."/>
            <person name="Yang H."/>
            <person name="Zhang Y.E."/>
            <person name="Wang W."/>
            <person name="Zhu M."/>
            <person name="He S."/>
            <person name="Zhang G."/>
        </authorList>
    </citation>
    <scope>NUCLEOTIDE SEQUENCE</scope>
    <source>
        <strain evidence="16">Bchr_001</strain>
    </source>
</reference>
<keyword evidence="8" id="KW-0732">Signal</keyword>
<dbReference type="PANTHER" id="PTHR13388">
    <property type="entry name" value="DETONATOR, ISOFORM E"/>
    <property type="match status" value="1"/>
</dbReference>
<dbReference type="EMBL" id="JAAWVN010001801">
    <property type="protein sequence ID" value="MBN3289250.1"/>
    <property type="molecule type" value="Genomic_DNA"/>
</dbReference>
<dbReference type="Pfam" id="PF15706">
    <property type="entry name" value="TMEM132_C"/>
    <property type="match status" value="1"/>
</dbReference>
<evidence type="ECO:0000256" key="3">
    <source>
        <dbReference type="ARBA" id="ARBA00022692"/>
    </source>
</evidence>
<feature type="transmembrane region" description="Helical" evidence="7">
    <location>
        <begin position="912"/>
        <end position="937"/>
    </location>
</feature>
<feature type="signal peptide" evidence="8">
    <location>
        <begin position="1"/>
        <end position="29"/>
    </location>
</feature>
<keyword evidence="4 7" id="KW-1133">Transmembrane helix</keyword>
<dbReference type="InterPro" id="IPR055423">
    <property type="entry name" value="Ig_TMEM132_5th"/>
</dbReference>
<evidence type="ECO:0000313" key="17">
    <source>
        <dbReference type="Proteomes" id="UP001166052"/>
    </source>
</evidence>
<feature type="domain" description="Transmembrane protein family 132 fourth" evidence="11">
    <location>
        <begin position="426"/>
        <end position="523"/>
    </location>
</feature>
<feature type="domain" description="Transmembrane protein TMEM132 second Ig-like" evidence="13">
    <location>
        <begin position="131"/>
        <end position="263"/>
    </location>
</feature>
<evidence type="ECO:0000256" key="8">
    <source>
        <dbReference type="SAM" id="SignalP"/>
    </source>
</evidence>
<dbReference type="Pfam" id="PF15705">
    <property type="entry name" value="TMEM132_N"/>
    <property type="match status" value="1"/>
</dbReference>
<protein>
    <submittedName>
        <fullName evidence="16">T132C protein</fullName>
    </submittedName>
</protein>
<keyword evidence="17" id="KW-1185">Reference proteome</keyword>
<dbReference type="Pfam" id="PF16070">
    <property type="entry name" value="Ig_TMEM132_4th"/>
    <property type="match status" value="1"/>
</dbReference>
<evidence type="ECO:0000256" key="4">
    <source>
        <dbReference type="ARBA" id="ARBA00022989"/>
    </source>
</evidence>
<feature type="domain" description="Transmembrane protein TMEM132 sixth" evidence="15">
    <location>
        <begin position="663"/>
        <end position="777"/>
    </location>
</feature>
<feature type="chain" id="PRO_5047447281" evidence="8">
    <location>
        <begin position="30"/>
        <end position="1092"/>
    </location>
</feature>
<feature type="domain" description="Transmembrane protein TMEM132 fifth" evidence="14">
    <location>
        <begin position="526"/>
        <end position="662"/>
    </location>
</feature>
<evidence type="ECO:0000259" key="10">
    <source>
        <dbReference type="Pfam" id="PF15706"/>
    </source>
</evidence>
<feature type="domain" description="Transmembrane protein TMEM132 cohesin-like" evidence="12">
    <location>
        <begin position="280"/>
        <end position="424"/>
    </location>
</feature>
<dbReference type="InterPro" id="IPR031435">
    <property type="entry name" value="TMEM132_N"/>
</dbReference>
<keyword evidence="5 7" id="KW-0472">Membrane</keyword>
<feature type="non-terminal residue" evidence="16">
    <location>
        <position position="1"/>
    </location>
</feature>